<name>A0AAN6YZF0_9PEZI</name>
<dbReference type="GeneID" id="87833458"/>
<protein>
    <submittedName>
        <fullName evidence="2">Uncharacterized protein</fullName>
    </submittedName>
</protein>
<dbReference type="EMBL" id="MU853250">
    <property type="protein sequence ID" value="KAK4119347.1"/>
    <property type="molecule type" value="Genomic_DNA"/>
</dbReference>
<dbReference type="Proteomes" id="UP001302602">
    <property type="component" value="Unassembled WGS sequence"/>
</dbReference>
<evidence type="ECO:0000313" key="2">
    <source>
        <dbReference type="EMBL" id="KAK4119347.1"/>
    </source>
</evidence>
<keyword evidence="3" id="KW-1185">Reference proteome</keyword>
<comment type="caution">
    <text evidence="2">The sequence shown here is derived from an EMBL/GenBank/DDBJ whole genome shotgun (WGS) entry which is preliminary data.</text>
</comment>
<feature type="compositionally biased region" description="Basic and acidic residues" evidence="1">
    <location>
        <begin position="94"/>
        <end position="108"/>
    </location>
</feature>
<feature type="region of interest" description="Disordered" evidence="1">
    <location>
        <begin position="71"/>
        <end position="143"/>
    </location>
</feature>
<proteinExistence type="predicted"/>
<dbReference type="RefSeq" id="XP_062643120.1">
    <property type="nucleotide sequence ID" value="XM_062796690.1"/>
</dbReference>
<organism evidence="2 3">
    <name type="scientific">Parathielavia appendiculata</name>
    <dbReference type="NCBI Taxonomy" id="2587402"/>
    <lineage>
        <taxon>Eukaryota</taxon>
        <taxon>Fungi</taxon>
        <taxon>Dikarya</taxon>
        <taxon>Ascomycota</taxon>
        <taxon>Pezizomycotina</taxon>
        <taxon>Sordariomycetes</taxon>
        <taxon>Sordariomycetidae</taxon>
        <taxon>Sordariales</taxon>
        <taxon>Chaetomiaceae</taxon>
        <taxon>Parathielavia</taxon>
    </lineage>
</organism>
<reference evidence="2" key="1">
    <citation type="journal article" date="2023" name="Mol. Phylogenet. Evol.">
        <title>Genome-scale phylogeny and comparative genomics of the fungal order Sordariales.</title>
        <authorList>
            <person name="Hensen N."/>
            <person name="Bonometti L."/>
            <person name="Westerberg I."/>
            <person name="Brannstrom I.O."/>
            <person name="Guillou S."/>
            <person name="Cros-Aarteil S."/>
            <person name="Calhoun S."/>
            <person name="Haridas S."/>
            <person name="Kuo A."/>
            <person name="Mondo S."/>
            <person name="Pangilinan J."/>
            <person name="Riley R."/>
            <person name="LaButti K."/>
            <person name="Andreopoulos B."/>
            <person name="Lipzen A."/>
            <person name="Chen C."/>
            <person name="Yan M."/>
            <person name="Daum C."/>
            <person name="Ng V."/>
            <person name="Clum A."/>
            <person name="Steindorff A."/>
            <person name="Ohm R.A."/>
            <person name="Martin F."/>
            <person name="Silar P."/>
            <person name="Natvig D.O."/>
            <person name="Lalanne C."/>
            <person name="Gautier V."/>
            <person name="Ament-Velasquez S.L."/>
            <person name="Kruys A."/>
            <person name="Hutchinson M.I."/>
            <person name="Powell A.J."/>
            <person name="Barry K."/>
            <person name="Miller A.N."/>
            <person name="Grigoriev I.V."/>
            <person name="Debuchy R."/>
            <person name="Gladieux P."/>
            <person name="Hiltunen Thoren M."/>
            <person name="Johannesson H."/>
        </authorList>
    </citation>
    <scope>NUCLEOTIDE SEQUENCE</scope>
    <source>
        <strain evidence="2">CBS 731.68</strain>
    </source>
</reference>
<gene>
    <name evidence="2" type="ORF">N657DRAFT_684551</name>
</gene>
<reference evidence="2" key="2">
    <citation type="submission" date="2023-05" db="EMBL/GenBank/DDBJ databases">
        <authorList>
            <consortium name="Lawrence Berkeley National Laboratory"/>
            <person name="Steindorff A."/>
            <person name="Hensen N."/>
            <person name="Bonometti L."/>
            <person name="Westerberg I."/>
            <person name="Brannstrom I.O."/>
            <person name="Guillou S."/>
            <person name="Cros-Aarteil S."/>
            <person name="Calhoun S."/>
            <person name="Haridas S."/>
            <person name="Kuo A."/>
            <person name="Mondo S."/>
            <person name="Pangilinan J."/>
            <person name="Riley R."/>
            <person name="Labutti K."/>
            <person name="Andreopoulos B."/>
            <person name="Lipzen A."/>
            <person name="Chen C."/>
            <person name="Yanf M."/>
            <person name="Daum C."/>
            <person name="Ng V."/>
            <person name="Clum A."/>
            <person name="Ohm R."/>
            <person name="Martin F."/>
            <person name="Silar P."/>
            <person name="Natvig D."/>
            <person name="Lalanne C."/>
            <person name="Gautier V."/>
            <person name="Ament-Velasquez S.L."/>
            <person name="Kruys A."/>
            <person name="Hutchinson M.I."/>
            <person name="Powell A.J."/>
            <person name="Barry K."/>
            <person name="Miller A.N."/>
            <person name="Grigoriev I.V."/>
            <person name="Debuchy R."/>
            <person name="Gladieux P."/>
            <person name="Thoren M.H."/>
            <person name="Johannesson H."/>
        </authorList>
    </citation>
    <scope>NUCLEOTIDE SEQUENCE</scope>
    <source>
        <strain evidence="2">CBS 731.68</strain>
    </source>
</reference>
<dbReference type="AlphaFoldDB" id="A0AAN6YZF0"/>
<evidence type="ECO:0000313" key="3">
    <source>
        <dbReference type="Proteomes" id="UP001302602"/>
    </source>
</evidence>
<accession>A0AAN6YZF0</accession>
<evidence type="ECO:0000256" key="1">
    <source>
        <dbReference type="SAM" id="MobiDB-lite"/>
    </source>
</evidence>
<sequence>MPRAKSKAKAVVMYGRTYHPEFPPSEQDDVEKITKRFKTMTNSEAAAVEITEEELRNFAKVFPRLYQVAPKNQGRPQAWKEARQDDIQGWEVGDFFKTKQDDERDGTIPRKAGAPPEAVEQLKRQGELGAAARKRSPGQQQQG</sequence>